<comment type="similarity">
    <text evidence="2">Belongs to the short-chain dehydrogenases/reductases (SDR) family.</text>
</comment>
<evidence type="ECO:0000259" key="7">
    <source>
        <dbReference type="PROSITE" id="PS52004"/>
    </source>
</evidence>
<sequence length="1461" mass="157729">MHHPDAIAVIGFAARLPGADSAEQFWRNSLAGHCALQPVENAPADVPAEYVRHCFAMSGAADFDAEHFGISPSDARLMDPQQRVFLETVWHALEHAGYCRRDPALNIGLFASAGFNDYVMKHVGARHYHQGGAEYFRMLIASDKDFIATRTAYHLDLRGPAVGVQSACSSSLLGVHLAIQSLLQAESDLAIAGASAVCLDLDQGYAAEAGGPMSPSGRIAPFDERADGIIGGNGVAAVVLKRLDDALRDDDTIHGVIHASAANNDGFDKAGLTAPSARGQSAVLAEALALSGLDANDIRYIETHGTGTPLGDPIEFQALEAVYGQGESPCYLGSAKANIGHLNTVSGVVGLIKAVLSVRDGRIAPLCHFHSPNPQLAPSSRLRFNREALPWPGDPANAFAAVSSFGVGGTNVHLIVGAPPVRTATIDNGSPRMLCWSARTPAQAEQLGQSIADALRQDIRLADAETSLLRGRRALSARRALLAHDSAEAASRIEQGDIMRDDGPRPIALLFPGQGSQFAGMGRTLYREDARFRQQLDHGAEYLTPLLGYDVRPLIFGDDDAPLRETLHTQLSLFLTSHALARSLIGRGLRPDILLGHSIGEYVAAVIAGVMSFEDGLRLVHQRAHLVSKLPGAAMLSVCASAERLDTLLPAELSLAVINRAERCVVSGTAEDIEGFAETLAGQGIDSLRLNVSHGFHSHLLEPMLDEFRLCCEQIHFNAPALPMLSNLHGGLHASDTPITADYWVRHLRETVRFHDNLDTLARQFPNVLAVETGPGQVLSDLARRTWRDMDADTIPTLSSPLRQAQDMQACLARLWVTGTDMALADTLGDKRPGRRVPLPLYPFQRQTHLLPELTRNAANAAGVLPAGQWVQAPQWRGWPVPAGVTAAPAHWLYFLPDHLTAPDNAHATVTPGDAWRMEGARITLDPDDDADWQRLCEQTRDVTDIVFAWPLADARQPPADTASPRHFNALLRLAKTLARHDWRGRLLLITPPLQPLLGDESVSPWAALAVGLVRNWALEYPGIQACTLETPDPLPTGILAALFAETRDNAADVPHFAARHGRLWRQYWTPVPLPPAHDERQGQVVVLIGGTGGLGQVLARSLAGKVRTLVIVSRHASALATQESHRELQATLRAAGTEPIYIGGDIAEADFCARLCTRLASQFGTIDRIYHLAGRYINQTLEDLAPNAPDSNLRSKAQGAWTLLSHLSSLSCGKLVLFSSTTAELSGIGCADYGAANLFLNSLAHQPSNTPIQTIAWDAWAPSGALGESLSETDGLFHDAQHGAFSVEEALALLQRIEDSALPCVLVSKMGLAQRRQALADTAARYRQAGGSQADAAPARIESIDADDDLERCMCCIFAEQLGLERVSTDDDFLRLGGDSLLAVRTLSQLRGLYETSMSLADFIQHRTPRALAALLSSTPQARRIAGLYLHLRRLSDDERHRLAQRLDQRDNAHQENASA</sequence>
<dbReference type="GO" id="GO:0004312">
    <property type="term" value="F:fatty acid synthase activity"/>
    <property type="evidence" value="ECO:0007669"/>
    <property type="project" value="TreeGrafter"/>
</dbReference>
<dbReference type="GO" id="GO:0004315">
    <property type="term" value="F:3-oxoacyl-[acyl-carrier-protein] synthase activity"/>
    <property type="evidence" value="ECO:0007669"/>
    <property type="project" value="InterPro"/>
</dbReference>
<dbReference type="SMART" id="SM00825">
    <property type="entry name" value="PKS_KS"/>
    <property type="match status" value="1"/>
</dbReference>
<evidence type="ECO:0000256" key="2">
    <source>
        <dbReference type="ARBA" id="ARBA00006484"/>
    </source>
</evidence>
<dbReference type="Pfam" id="PF16197">
    <property type="entry name" value="KAsynt_C_assoc"/>
    <property type="match status" value="1"/>
</dbReference>
<dbReference type="Proteomes" id="UP000275012">
    <property type="component" value="Unassembled WGS sequence"/>
</dbReference>
<dbReference type="Pfam" id="PF02801">
    <property type="entry name" value="Ketoacyl-synt_C"/>
    <property type="match status" value="1"/>
</dbReference>
<keyword evidence="9" id="KW-1185">Reference proteome</keyword>
<comment type="pathway">
    <text evidence="1">Lipid metabolism; fatty acid biosynthesis.</text>
</comment>
<dbReference type="SMART" id="SM00827">
    <property type="entry name" value="PKS_AT"/>
    <property type="match status" value="1"/>
</dbReference>
<name>A0A3M2HV24_9GAMM</name>
<dbReference type="GO" id="GO:0005737">
    <property type="term" value="C:cytoplasm"/>
    <property type="evidence" value="ECO:0007669"/>
    <property type="project" value="TreeGrafter"/>
</dbReference>
<dbReference type="SUPFAM" id="SSF52151">
    <property type="entry name" value="FabD/lysophospholipase-like"/>
    <property type="match status" value="1"/>
</dbReference>
<dbReference type="Gene3D" id="3.40.366.10">
    <property type="entry name" value="Malonyl-Coenzyme A Acyl Carrier Protein, domain 2"/>
    <property type="match status" value="1"/>
</dbReference>
<gene>
    <name evidence="8" type="ORF">EBB59_04925</name>
</gene>
<dbReference type="InterPro" id="IPR013968">
    <property type="entry name" value="PKS_KR"/>
</dbReference>
<dbReference type="OrthoDB" id="9030879at2"/>
<dbReference type="Gene3D" id="3.30.70.250">
    <property type="entry name" value="Malonyl-CoA ACP transacylase, ACP-binding"/>
    <property type="match status" value="1"/>
</dbReference>
<dbReference type="InterPro" id="IPR032821">
    <property type="entry name" value="PKS_assoc"/>
</dbReference>
<dbReference type="InterPro" id="IPR001227">
    <property type="entry name" value="Ac_transferase_dom_sf"/>
</dbReference>
<evidence type="ECO:0000313" key="8">
    <source>
        <dbReference type="EMBL" id="RMH93586.1"/>
    </source>
</evidence>
<keyword evidence="4" id="KW-0597">Phosphoprotein</keyword>
<feature type="domain" description="Ketosynthase family 3 (KS3)" evidence="7">
    <location>
        <begin position="4"/>
        <end position="418"/>
    </location>
</feature>
<dbReference type="InterPro" id="IPR050091">
    <property type="entry name" value="PKS_NRPS_Biosynth_Enz"/>
</dbReference>
<evidence type="ECO:0000256" key="3">
    <source>
        <dbReference type="ARBA" id="ARBA00022450"/>
    </source>
</evidence>
<dbReference type="Pfam" id="PF00698">
    <property type="entry name" value="Acyl_transf_1"/>
    <property type="match status" value="1"/>
</dbReference>
<dbReference type="RefSeq" id="WP_122101034.1">
    <property type="nucleotide sequence ID" value="NZ_RFLY01000005.1"/>
</dbReference>
<dbReference type="PROSITE" id="PS52004">
    <property type="entry name" value="KS3_2"/>
    <property type="match status" value="1"/>
</dbReference>
<comment type="caution">
    <text evidence="8">The sequence shown here is derived from an EMBL/GenBank/DDBJ whole genome shotgun (WGS) entry which is preliminary data.</text>
</comment>
<keyword evidence="5" id="KW-0808">Transferase</keyword>
<dbReference type="InterPro" id="IPR036291">
    <property type="entry name" value="NAD(P)-bd_dom_sf"/>
</dbReference>
<dbReference type="SUPFAM" id="SSF47336">
    <property type="entry name" value="ACP-like"/>
    <property type="match status" value="1"/>
</dbReference>
<dbReference type="SUPFAM" id="SSF51735">
    <property type="entry name" value="NAD(P)-binding Rossmann-fold domains"/>
    <property type="match status" value="2"/>
</dbReference>
<dbReference type="InterPro" id="IPR020806">
    <property type="entry name" value="PKS_PP-bd"/>
</dbReference>
<dbReference type="InterPro" id="IPR014031">
    <property type="entry name" value="Ketoacyl_synth_C"/>
</dbReference>
<evidence type="ECO:0000256" key="4">
    <source>
        <dbReference type="ARBA" id="ARBA00022553"/>
    </source>
</evidence>
<dbReference type="InterPro" id="IPR016035">
    <property type="entry name" value="Acyl_Trfase/lysoPLipase"/>
</dbReference>
<dbReference type="InterPro" id="IPR057326">
    <property type="entry name" value="KR_dom"/>
</dbReference>
<dbReference type="InterPro" id="IPR009081">
    <property type="entry name" value="PP-bd_ACP"/>
</dbReference>
<organism evidence="8 9">
    <name type="scientific">Solilutibacter pythonis</name>
    <dbReference type="NCBI Taxonomy" id="2483112"/>
    <lineage>
        <taxon>Bacteria</taxon>
        <taxon>Pseudomonadati</taxon>
        <taxon>Pseudomonadota</taxon>
        <taxon>Gammaproteobacteria</taxon>
        <taxon>Lysobacterales</taxon>
        <taxon>Lysobacteraceae</taxon>
        <taxon>Solilutibacter</taxon>
    </lineage>
</organism>
<feature type="domain" description="Carrier" evidence="6">
    <location>
        <begin position="1346"/>
        <end position="1421"/>
    </location>
</feature>
<dbReference type="SUPFAM" id="SSF53901">
    <property type="entry name" value="Thiolase-like"/>
    <property type="match status" value="1"/>
</dbReference>
<dbReference type="Gene3D" id="3.40.50.720">
    <property type="entry name" value="NAD(P)-binding Rossmann-like Domain"/>
    <property type="match status" value="1"/>
</dbReference>
<dbReference type="InterPro" id="IPR016036">
    <property type="entry name" value="Malonyl_transacylase_ACP-bd"/>
</dbReference>
<dbReference type="SUPFAM" id="SSF55048">
    <property type="entry name" value="Probable ACP-binding domain of malonyl-CoA ACP transacylase"/>
    <property type="match status" value="1"/>
</dbReference>
<keyword evidence="3" id="KW-0596">Phosphopantetheine</keyword>
<dbReference type="PROSITE" id="PS00012">
    <property type="entry name" value="PHOSPHOPANTETHEINE"/>
    <property type="match status" value="1"/>
</dbReference>
<dbReference type="CDD" id="cd00833">
    <property type="entry name" value="PKS"/>
    <property type="match status" value="1"/>
</dbReference>
<dbReference type="PANTHER" id="PTHR43775:SF37">
    <property type="entry name" value="SI:DKEY-61P9.11"/>
    <property type="match status" value="1"/>
</dbReference>
<dbReference type="Pfam" id="PF08659">
    <property type="entry name" value="KR"/>
    <property type="match status" value="1"/>
</dbReference>
<dbReference type="InterPro" id="IPR014030">
    <property type="entry name" value="Ketoacyl_synth_N"/>
</dbReference>
<proteinExistence type="inferred from homology"/>
<dbReference type="InterPro" id="IPR016039">
    <property type="entry name" value="Thiolase-like"/>
</dbReference>
<dbReference type="InterPro" id="IPR014043">
    <property type="entry name" value="Acyl_transferase_dom"/>
</dbReference>
<dbReference type="EMBL" id="RFLY01000005">
    <property type="protein sequence ID" value="RMH93586.1"/>
    <property type="molecule type" value="Genomic_DNA"/>
</dbReference>
<dbReference type="UniPathway" id="UPA00094"/>
<dbReference type="PANTHER" id="PTHR43775">
    <property type="entry name" value="FATTY ACID SYNTHASE"/>
    <property type="match status" value="1"/>
</dbReference>
<dbReference type="GO" id="GO:0005886">
    <property type="term" value="C:plasma membrane"/>
    <property type="evidence" value="ECO:0007669"/>
    <property type="project" value="TreeGrafter"/>
</dbReference>
<dbReference type="InterPro" id="IPR020841">
    <property type="entry name" value="PKS_Beta-ketoAc_synthase_dom"/>
</dbReference>
<dbReference type="Gene3D" id="3.40.50.1820">
    <property type="entry name" value="alpha/beta hydrolase"/>
    <property type="match status" value="1"/>
</dbReference>
<dbReference type="SMART" id="SM00822">
    <property type="entry name" value="PKS_KR"/>
    <property type="match status" value="1"/>
</dbReference>
<dbReference type="GO" id="GO:0006633">
    <property type="term" value="P:fatty acid biosynthetic process"/>
    <property type="evidence" value="ECO:0007669"/>
    <property type="project" value="UniProtKB-UniPathway"/>
</dbReference>
<dbReference type="PROSITE" id="PS00606">
    <property type="entry name" value="KS3_1"/>
    <property type="match status" value="1"/>
</dbReference>
<dbReference type="InterPro" id="IPR018201">
    <property type="entry name" value="Ketoacyl_synth_AS"/>
</dbReference>
<evidence type="ECO:0000256" key="5">
    <source>
        <dbReference type="ARBA" id="ARBA00022679"/>
    </source>
</evidence>
<dbReference type="PROSITE" id="PS50075">
    <property type="entry name" value="CARRIER"/>
    <property type="match status" value="1"/>
</dbReference>
<evidence type="ECO:0000313" key="9">
    <source>
        <dbReference type="Proteomes" id="UP000275012"/>
    </source>
</evidence>
<dbReference type="GO" id="GO:0031177">
    <property type="term" value="F:phosphopantetheine binding"/>
    <property type="evidence" value="ECO:0007669"/>
    <property type="project" value="InterPro"/>
</dbReference>
<dbReference type="Pfam" id="PF00109">
    <property type="entry name" value="ketoacyl-synt"/>
    <property type="match status" value="1"/>
</dbReference>
<reference evidence="8 9" key="1">
    <citation type="submission" date="2018-10" db="EMBL/GenBank/DDBJ databases">
        <title>Proposal of Lysobacter pythonis sp. nov. isolated from royal pythons (Python regius).</title>
        <authorList>
            <person name="Hans-Juergen B."/>
            <person name="Huptas C."/>
            <person name="Sandra B."/>
            <person name="Igor L."/>
            <person name="Joachim S."/>
            <person name="Siegfried S."/>
            <person name="Mareike W."/>
            <person name="Peter K."/>
        </authorList>
    </citation>
    <scope>NUCLEOTIDE SEQUENCE [LARGE SCALE GENOMIC DNA]</scope>
    <source>
        <strain evidence="8 9">4284/11</strain>
    </source>
</reference>
<dbReference type="InterPro" id="IPR029058">
    <property type="entry name" value="AB_hydrolase_fold"/>
</dbReference>
<evidence type="ECO:0000259" key="6">
    <source>
        <dbReference type="PROSITE" id="PS50075"/>
    </source>
</evidence>
<dbReference type="InterPro" id="IPR006162">
    <property type="entry name" value="Ppantetheine_attach_site"/>
</dbReference>
<dbReference type="SMART" id="SM00823">
    <property type="entry name" value="PKS_PP"/>
    <property type="match status" value="1"/>
</dbReference>
<evidence type="ECO:0000256" key="1">
    <source>
        <dbReference type="ARBA" id="ARBA00005194"/>
    </source>
</evidence>
<dbReference type="InterPro" id="IPR036736">
    <property type="entry name" value="ACP-like_sf"/>
</dbReference>
<protein>
    <submittedName>
        <fullName evidence="8">SDR family NAD(P)-dependent oxidoreductase</fullName>
    </submittedName>
</protein>
<dbReference type="Pfam" id="PF00550">
    <property type="entry name" value="PP-binding"/>
    <property type="match status" value="1"/>
</dbReference>
<dbReference type="Gene3D" id="3.30.70.3290">
    <property type="match status" value="1"/>
</dbReference>
<dbReference type="Gene3D" id="3.40.47.10">
    <property type="match status" value="1"/>
</dbReference>
<dbReference type="GO" id="GO:0071770">
    <property type="term" value="P:DIM/DIP cell wall layer assembly"/>
    <property type="evidence" value="ECO:0007669"/>
    <property type="project" value="TreeGrafter"/>
</dbReference>
<accession>A0A3M2HV24</accession>